<accession>A0ABX7GAX2</accession>
<dbReference type="EMBL" id="CP069352">
    <property type="protein sequence ID" value="QRK82206.1"/>
    <property type="molecule type" value="Genomic_DNA"/>
</dbReference>
<organism evidence="1 2">
    <name type="scientific">Pseudomonas granadensis</name>
    <dbReference type="NCBI Taxonomy" id="1421430"/>
    <lineage>
        <taxon>Bacteria</taxon>
        <taxon>Pseudomonadati</taxon>
        <taxon>Pseudomonadota</taxon>
        <taxon>Gammaproteobacteria</taxon>
        <taxon>Pseudomonadales</taxon>
        <taxon>Pseudomonadaceae</taxon>
        <taxon>Pseudomonas</taxon>
    </lineage>
</organism>
<dbReference type="RefSeq" id="WP_203418380.1">
    <property type="nucleotide sequence ID" value="NZ_CP069352.1"/>
</dbReference>
<reference evidence="1 2" key="1">
    <citation type="submission" date="2021-03" db="EMBL/GenBank/DDBJ databases">
        <title>P. granadensis CT364 genome publication.</title>
        <authorList>
            <person name="Stach J."/>
            <person name="Montero-Calasanz Md.C."/>
        </authorList>
    </citation>
    <scope>NUCLEOTIDE SEQUENCE [LARGE SCALE GENOMIC DNA]</scope>
    <source>
        <strain evidence="1 2">CT364</strain>
    </source>
</reference>
<evidence type="ECO:0000313" key="2">
    <source>
        <dbReference type="Proteomes" id="UP000663686"/>
    </source>
</evidence>
<dbReference type="Proteomes" id="UP000663686">
    <property type="component" value="Chromosome"/>
</dbReference>
<gene>
    <name evidence="1" type="ORF">JN757_16760</name>
</gene>
<proteinExistence type="predicted"/>
<protein>
    <submittedName>
        <fullName evidence="1">Uncharacterized protein</fullName>
    </submittedName>
</protein>
<evidence type="ECO:0000313" key="1">
    <source>
        <dbReference type="EMBL" id="QRK82206.1"/>
    </source>
</evidence>
<keyword evidence="2" id="KW-1185">Reference proteome</keyword>
<sequence>MGRAVYSLSTTHELCQLAVIGQTALDQGFAGAATKPLRALCMKRIVHALQITNLNKTEPPATAAIDPLRQNFTELLQNAALPK</sequence>
<name>A0ABX7GAX2_9PSED</name>